<dbReference type="Proteomes" id="UP001458880">
    <property type="component" value="Unassembled WGS sequence"/>
</dbReference>
<proteinExistence type="predicted"/>
<evidence type="ECO:0000313" key="2">
    <source>
        <dbReference type="Proteomes" id="UP001458880"/>
    </source>
</evidence>
<dbReference type="EMBL" id="JASPKY010000081">
    <property type="protein sequence ID" value="KAK9738851.1"/>
    <property type="molecule type" value="Genomic_DNA"/>
</dbReference>
<accession>A0AAW1M0D5</accession>
<keyword evidence="2" id="KW-1185">Reference proteome</keyword>
<reference evidence="1 2" key="1">
    <citation type="journal article" date="2024" name="BMC Genomics">
        <title>De novo assembly and annotation of Popillia japonica's genome with initial clues to its potential as an invasive pest.</title>
        <authorList>
            <person name="Cucini C."/>
            <person name="Boschi S."/>
            <person name="Funari R."/>
            <person name="Cardaioli E."/>
            <person name="Iannotti N."/>
            <person name="Marturano G."/>
            <person name="Paoli F."/>
            <person name="Bruttini M."/>
            <person name="Carapelli A."/>
            <person name="Frati F."/>
            <person name="Nardi F."/>
        </authorList>
    </citation>
    <scope>NUCLEOTIDE SEQUENCE [LARGE SCALE GENOMIC DNA]</scope>
    <source>
        <strain evidence="1">DMR45628</strain>
    </source>
</reference>
<organism evidence="1 2">
    <name type="scientific">Popillia japonica</name>
    <name type="common">Japanese beetle</name>
    <dbReference type="NCBI Taxonomy" id="7064"/>
    <lineage>
        <taxon>Eukaryota</taxon>
        <taxon>Metazoa</taxon>
        <taxon>Ecdysozoa</taxon>
        <taxon>Arthropoda</taxon>
        <taxon>Hexapoda</taxon>
        <taxon>Insecta</taxon>
        <taxon>Pterygota</taxon>
        <taxon>Neoptera</taxon>
        <taxon>Endopterygota</taxon>
        <taxon>Coleoptera</taxon>
        <taxon>Polyphaga</taxon>
        <taxon>Scarabaeiformia</taxon>
        <taxon>Scarabaeidae</taxon>
        <taxon>Rutelinae</taxon>
        <taxon>Popillia</taxon>
    </lineage>
</organism>
<name>A0AAW1M0D5_POPJA</name>
<gene>
    <name evidence="1" type="ORF">QE152_g9485</name>
</gene>
<evidence type="ECO:0000313" key="1">
    <source>
        <dbReference type="EMBL" id="KAK9738851.1"/>
    </source>
</evidence>
<protein>
    <submittedName>
        <fullName evidence="1">Uncharacterized protein</fullName>
    </submittedName>
</protein>
<sequence>MQYNYKRISEQTTYCILGARRVFYKEKRLSRNPKLKEEYCQFLNEYEELGHMRKCDIDPLLDDPSSDTWENQRRQLHRQEYRSLNKNSARQQLLLLRLLVRSCFRPHDDLLEDTCAFASLHMRNDVGPPLYQTACYSSTDKLNDGCYYRSAGIAF</sequence>
<comment type="caution">
    <text evidence="1">The sequence shown here is derived from an EMBL/GenBank/DDBJ whole genome shotgun (WGS) entry which is preliminary data.</text>
</comment>
<dbReference type="AlphaFoldDB" id="A0AAW1M0D5"/>